<feature type="compositionally biased region" description="Gly residues" evidence="1">
    <location>
        <begin position="156"/>
        <end position="165"/>
    </location>
</feature>
<feature type="compositionally biased region" description="Basic and acidic residues" evidence="1">
    <location>
        <begin position="132"/>
        <end position="149"/>
    </location>
</feature>
<keyword evidence="2" id="KW-0328">Glycosyltransferase</keyword>
<organism evidence="2 3">
    <name type="scientific">Helicobacter canis</name>
    <dbReference type="NCBI Taxonomy" id="29419"/>
    <lineage>
        <taxon>Bacteria</taxon>
        <taxon>Pseudomonadati</taxon>
        <taxon>Campylobacterota</taxon>
        <taxon>Epsilonproteobacteria</taxon>
        <taxon>Campylobacterales</taxon>
        <taxon>Helicobacteraceae</taxon>
        <taxon>Helicobacter</taxon>
    </lineage>
</organism>
<proteinExistence type="predicted"/>
<dbReference type="EMBL" id="UGHV01000001">
    <property type="protein sequence ID" value="STO97710.1"/>
    <property type="molecule type" value="Genomic_DNA"/>
</dbReference>
<dbReference type="OrthoDB" id="9804086at2"/>
<dbReference type="RefSeq" id="WP_115011932.1">
    <property type="nucleotide sequence ID" value="NZ_UGHV01000001.1"/>
</dbReference>
<dbReference type="GO" id="GO:0016757">
    <property type="term" value="F:glycosyltransferase activity"/>
    <property type="evidence" value="ECO:0007669"/>
    <property type="project" value="UniProtKB-KW"/>
</dbReference>
<dbReference type="AlphaFoldDB" id="A0A377J5I3"/>
<evidence type="ECO:0000313" key="2">
    <source>
        <dbReference type="EMBL" id="STO97710.1"/>
    </source>
</evidence>
<feature type="region of interest" description="Disordered" evidence="1">
    <location>
        <begin position="59"/>
        <end position="87"/>
    </location>
</feature>
<dbReference type="Proteomes" id="UP000254841">
    <property type="component" value="Unassembled WGS sequence"/>
</dbReference>
<keyword evidence="2" id="KW-0808">Transferase</keyword>
<evidence type="ECO:0000313" key="3">
    <source>
        <dbReference type="Proteomes" id="UP000254841"/>
    </source>
</evidence>
<dbReference type="EC" id="2.4.1.-" evidence="2"/>
<feature type="region of interest" description="Disordered" evidence="1">
    <location>
        <begin position="118"/>
        <end position="165"/>
    </location>
</feature>
<accession>A0A377J5I3</accession>
<feature type="compositionally biased region" description="Low complexity" evidence="1">
    <location>
        <begin position="71"/>
        <end position="85"/>
    </location>
</feature>
<evidence type="ECO:0000256" key="1">
    <source>
        <dbReference type="SAM" id="MobiDB-lite"/>
    </source>
</evidence>
<reference evidence="2 3" key="1">
    <citation type="submission" date="2018-06" db="EMBL/GenBank/DDBJ databases">
        <authorList>
            <consortium name="Pathogen Informatics"/>
            <person name="Doyle S."/>
        </authorList>
    </citation>
    <scope>NUCLEOTIDE SEQUENCE [LARGE SCALE GENOMIC DNA]</scope>
    <source>
        <strain evidence="2 3">NCTC12410</strain>
    </source>
</reference>
<name>A0A377J5I3_9HELI</name>
<gene>
    <name evidence="2" type="ORF">NCTC12410_01546</name>
</gene>
<protein>
    <submittedName>
        <fullName evidence="2">Glycosyltransferase</fullName>
        <ecNumber evidence="2">2.4.1.-</ecNumber>
    </submittedName>
</protein>
<sequence length="165" mass="17676">MLEQLPKILEESRKQVERALNSPLKLRAQVSEIVYPNAKDGALFAQVVREDSALGRHSADFGDLEATADLKSSSAPKSPKSYESPTANLRILEEDNRGGFEKSASLSLRADKVGVAIHEENAPKTQSIASLEKVDSSGDSMDCHAENNARNDNNAAGGGGELLTL</sequence>